<comment type="caution">
    <text evidence="2">The sequence shown here is derived from an EMBL/GenBank/DDBJ whole genome shotgun (WGS) entry which is preliminary data.</text>
</comment>
<organism evidence="2 3">
    <name type="scientific">Hallella faecis</name>
    <dbReference type="NCBI Taxonomy" id="2841596"/>
    <lineage>
        <taxon>Bacteria</taxon>
        <taxon>Pseudomonadati</taxon>
        <taxon>Bacteroidota</taxon>
        <taxon>Bacteroidia</taxon>
        <taxon>Bacteroidales</taxon>
        <taxon>Prevotellaceae</taxon>
        <taxon>Hallella</taxon>
    </lineage>
</organism>
<dbReference type="PANTHER" id="PTHR43190">
    <property type="entry name" value="N-ACETYL-D-GLUCOSAMINE KINASE"/>
    <property type="match status" value="1"/>
</dbReference>
<dbReference type="RefSeq" id="WP_215758888.1">
    <property type="nucleotide sequence ID" value="NZ_JAHKBE010000004.1"/>
</dbReference>
<reference evidence="2 3" key="1">
    <citation type="submission" date="2024-04" db="EMBL/GenBank/DDBJ databases">
        <title>Human intestinal bacterial collection.</title>
        <authorList>
            <person name="Pauvert C."/>
            <person name="Hitch T.C.A."/>
            <person name="Clavel T."/>
        </authorList>
    </citation>
    <scope>NUCLEOTIDE SEQUENCE [LARGE SCALE GENOMIC DNA]</scope>
    <source>
        <strain evidence="2 3">CLA-AA-H145</strain>
    </source>
</reference>
<keyword evidence="3" id="KW-1185">Reference proteome</keyword>
<evidence type="ECO:0000313" key="2">
    <source>
        <dbReference type="EMBL" id="MEQ2485970.1"/>
    </source>
</evidence>
<dbReference type="CDD" id="cd24079">
    <property type="entry name" value="ASKHA_NBD_PG1100-like"/>
    <property type="match status" value="1"/>
</dbReference>
<proteinExistence type="predicted"/>
<feature type="domain" description="ATPase BadF/BadG/BcrA/BcrD type" evidence="1">
    <location>
        <begin position="6"/>
        <end position="154"/>
    </location>
</feature>
<dbReference type="Pfam" id="PF01869">
    <property type="entry name" value="BcrAD_BadFG"/>
    <property type="match status" value="1"/>
</dbReference>
<evidence type="ECO:0000259" key="1">
    <source>
        <dbReference type="Pfam" id="PF01869"/>
    </source>
</evidence>
<protein>
    <submittedName>
        <fullName evidence="2">BadF/BadG/BcrA/BcrD ATPase family protein</fullName>
    </submittedName>
</protein>
<evidence type="ECO:0000313" key="3">
    <source>
        <dbReference type="Proteomes" id="UP001487296"/>
    </source>
</evidence>
<dbReference type="PANTHER" id="PTHR43190:SF3">
    <property type="entry name" value="N-ACETYL-D-GLUCOSAMINE KINASE"/>
    <property type="match status" value="1"/>
</dbReference>
<accession>A0ABV1FNQ8</accession>
<gene>
    <name evidence="2" type="ORF">AAAT34_02740</name>
</gene>
<name>A0ABV1FNQ8_9BACT</name>
<dbReference type="EMBL" id="JBBNFP010000005">
    <property type="protein sequence ID" value="MEQ2485970.1"/>
    <property type="molecule type" value="Genomic_DNA"/>
</dbReference>
<dbReference type="Proteomes" id="UP001487296">
    <property type="component" value="Unassembled WGS sequence"/>
</dbReference>
<dbReference type="Gene3D" id="1.10.720.160">
    <property type="match status" value="1"/>
</dbReference>
<dbReference type="SUPFAM" id="SSF53067">
    <property type="entry name" value="Actin-like ATPase domain"/>
    <property type="match status" value="2"/>
</dbReference>
<dbReference type="InterPro" id="IPR043129">
    <property type="entry name" value="ATPase_NBD"/>
</dbReference>
<dbReference type="InterPro" id="IPR052519">
    <property type="entry name" value="Euk-type_GlcNAc_Kinase"/>
</dbReference>
<sequence>MILIADSGSTKTDWALVDNHQAVKEIKTQGLNPFQVSGEQIAAEIRSALLPHLPTTEVDAVYFYGAGCTPEKQPIVEQALRDTLTIRNHCTVASDMLGAAIAVCGHEPGIACILGTGSNSCAYDGERIVKNVSPLGFILGDEGSGASMGKYLLGNLLKRQWPEAIIERFHAKYGLTAAEIIDRVYRQPRPNTFLASFMPFLEENLHEPVVYQFVKDNFRSFLQRNVKQYEGWNRLPIGFNGSLAQIYRQPLAEALQEEGMHLGRIVKAPMEGLIKSL</sequence>
<dbReference type="Gene3D" id="3.30.420.40">
    <property type="match status" value="2"/>
</dbReference>
<dbReference type="InterPro" id="IPR002731">
    <property type="entry name" value="ATPase_BadF"/>
</dbReference>